<organism evidence="2 3">
    <name type="scientific">Campylobacter ureolyticus</name>
    <dbReference type="NCBI Taxonomy" id="827"/>
    <lineage>
        <taxon>Bacteria</taxon>
        <taxon>Pseudomonadati</taxon>
        <taxon>Campylobacterota</taxon>
        <taxon>Epsilonproteobacteria</taxon>
        <taxon>Campylobacterales</taxon>
        <taxon>Campylobacteraceae</taxon>
        <taxon>Campylobacter</taxon>
    </lineage>
</organism>
<sequence>MILDIVNVNFIYGNLDKLFNINFMMLAFIITAITILQTIKGGRINEFKEAGLFDGVIERYNSSIK</sequence>
<keyword evidence="1" id="KW-0812">Transmembrane</keyword>
<evidence type="ECO:0000313" key="3">
    <source>
        <dbReference type="Proteomes" id="UP001075461"/>
    </source>
</evidence>
<dbReference type="RefSeq" id="WP_269480660.1">
    <property type="nucleotide sequence ID" value="NZ_JAPXGH010000011.1"/>
</dbReference>
<dbReference type="AlphaFoldDB" id="A0A9Q4PUS2"/>
<protein>
    <submittedName>
        <fullName evidence="2">Uncharacterized protein</fullName>
    </submittedName>
</protein>
<evidence type="ECO:0000313" key="2">
    <source>
        <dbReference type="EMBL" id="MCZ6162427.1"/>
    </source>
</evidence>
<proteinExistence type="predicted"/>
<gene>
    <name evidence="2" type="ORF">O6B92_08815</name>
</gene>
<accession>A0A9Q4PUS2</accession>
<dbReference type="EMBL" id="JAPXGP010000008">
    <property type="protein sequence ID" value="MCZ6162427.1"/>
    <property type="molecule type" value="Genomic_DNA"/>
</dbReference>
<keyword evidence="1" id="KW-0472">Membrane</keyword>
<feature type="transmembrane region" description="Helical" evidence="1">
    <location>
        <begin position="20"/>
        <end position="39"/>
    </location>
</feature>
<evidence type="ECO:0000256" key="1">
    <source>
        <dbReference type="SAM" id="Phobius"/>
    </source>
</evidence>
<reference evidence="2" key="1">
    <citation type="submission" date="2022-12" db="EMBL/GenBank/DDBJ databases">
        <title>Species Delineation and Comparative Genomics within the Campylobacter ureolyticus Complex.</title>
        <authorList>
            <person name="Maki J."/>
            <person name="Howard M."/>
            <person name="Connelly S."/>
            <person name="Hardy D.J."/>
            <person name="Cameron A."/>
        </authorList>
    </citation>
    <scope>NUCLEOTIDE SEQUENCE</scope>
    <source>
        <strain evidence="2">URMC_786</strain>
    </source>
</reference>
<comment type="caution">
    <text evidence="2">The sequence shown here is derived from an EMBL/GenBank/DDBJ whole genome shotgun (WGS) entry which is preliminary data.</text>
</comment>
<dbReference type="Proteomes" id="UP001075461">
    <property type="component" value="Unassembled WGS sequence"/>
</dbReference>
<name>A0A9Q4PUS2_9BACT</name>
<keyword evidence="1" id="KW-1133">Transmembrane helix</keyword>